<dbReference type="InterPro" id="IPR014729">
    <property type="entry name" value="Rossmann-like_a/b/a_fold"/>
</dbReference>
<proteinExistence type="predicted"/>
<dbReference type="AlphaFoldDB" id="A0A0R3KBR5"/>
<dbReference type="SUPFAM" id="SSF52402">
    <property type="entry name" value="Adenine nucleotide alpha hydrolases-like"/>
    <property type="match status" value="1"/>
</dbReference>
<comment type="caution">
    <text evidence="1">The sequence shown here is derived from an EMBL/GenBank/DDBJ whole genome shotgun (WGS) entry which is preliminary data.</text>
</comment>
<dbReference type="PANTHER" id="PTHR43169">
    <property type="entry name" value="EXSB FAMILY PROTEIN"/>
    <property type="match status" value="1"/>
</dbReference>
<accession>A0A0R3KBR5</accession>
<dbReference type="Proteomes" id="UP000050863">
    <property type="component" value="Unassembled WGS sequence"/>
</dbReference>
<organism evidence="1 2">
    <name type="scientific">Bradyrhizobium jicamae</name>
    <dbReference type="NCBI Taxonomy" id="280332"/>
    <lineage>
        <taxon>Bacteria</taxon>
        <taxon>Pseudomonadati</taxon>
        <taxon>Pseudomonadota</taxon>
        <taxon>Alphaproteobacteria</taxon>
        <taxon>Hyphomicrobiales</taxon>
        <taxon>Nitrobacteraceae</taxon>
        <taxon>Bradyrhizobium</taxon>
    </lineage>
</organism>
<keyword evidence="2" id="KW-1185">Reference proteome</keyword>
<dbReference type="STRING" id="280332.CQ12_30440"/>
<sequence>MRRCIQCGLPAGFPDVSFGDDGVCSICRDFVGRDPTSGRQAQLADALHQVIAANRSDRRRYDAVVAFSGGKDSTFLLKLLQEKFCLNLLAVTFDNGFLSPAAFDNMYKVVATLDVDHVIVKYRQDRVNEIFLASALARVYPDYLAKFGSGVCISCIRMVLTAALRMAIEKQIPMVMLGTSPGQVLRSEEELIYRDNTIPFAVRRQLFAILAERTGSWVYDHVMLRRDEYQTHPFPYIVSPLPILGYDEAEIYRSIMGLGWRRPADVDPNSTNCRLNAFGIIRHKNLYGFHPYDYEMSQMVRLGSLPRDVAAERLGDTEGLAIDVATDVERELMCYSCCRRTGGA</sequence>
<evidence type="ECO:0000313" key="1">
    <source>
        <dbReference type="EMBL" id="KRQ92936.1"/>
    </source>
</evidence>
<dbReference type="RefSeq" id="WP_057840891.1">
    <property type="nucleotide sequence ID" value="NZ_LLXZ01000231.1"/>
</dbReference>
<name>A0A0R3KBR5_9BRAD</name>
<dbReference type="Gene3D" id="3.40.50.620">
    <property type="entry name" value="HUPs"/>
    <property type="match status" value="1"/>
</dbReference>
<protein>
    <submittedName>
        <fullName evidence="1">Uncharacterized protein</fullName>
    </submittedName>
</protein>
<dbReference type="EMBL" id="LLXZ01000231">
    <property type="protein sequence ID" value="KRQ92936.1"/>
    <property type="molecule type" value="Genomic_DNA"/>
</dbReference>
<dbReference type="InterPro" id="IPR052188">
    <property type="entry name" value="Ni-pincer_cofactor_biosynth"/>
</dbReference>
<dbReference type="PANTHER" id="PTHR43169:SF2">
    <property type="entry name" value="NAD_GMP SYNTHASE DOMAIN-CONTAINING PROTEIN"/>
    <property type="match status" value="1"/>
</dbReference>
<evidence type="ECO:0000313" key="2">
    <source>
        <dbReference type="Proteomes" id="UP000050863"/>
    </source>
</evidence>
<reference evidence="1 2" key="1">
    <citation type="submission" date="2014-03" db="EMBL/GenBank/DDBJ databases">
        <title>Bradyrhizobium valentinum sp. nov., isolated from effective nodules of Lupinus mariae-josephae, a lupine endemic of basic-lime soils in Eastern Spain.</title>
        <authorList>
            <person name="Duran D."/>
            <person name="Rey L."/>
            <person name="Navarro A."/>
            <person name="Busquets A."/>
            <person name="Imperial J."/>
            <person name="Ruiz-Argueso T."/>
        </authorList>
    </citation>
    <scope>NUCLEOTIDE SEQUENCE [LARGE SCALE GENOMIC DNA]</scope>
    <source>
        <strain evidence="1 2">PAC68</strain>
    </source>
</reference>
<dbReference type="OrthoDB" id="9765475at2"/>
<gene>
    <name evidence="1" type="ORF">CQ12_30440</name>
</gene>